<keyword evidence="2" id="KW-1185">Reference proteome</keyword>
<accession>A0ABZ2ZN46</accession>
<dbReference type="EMBL" id="CP151651">
    <property type="protein sequence ID" value="WZP09545.1"/>
    <property type="molecule type" value="Genomic_DNA"/>
</dbReference>
<name>A0ABZ2ZN46_9BACI</name>
<proteinExistence type="predicted"/>
<dbReference type="Proteomes" id="UP001472074">
    <property type="component" value="Chromosome"/>
</dbReference>
<organism evidence="1 2">
    <name type="scientific">Cytobacillus pseudoceanisediminis</name>
    <dbReference type="NCBI Taxonomy" id="3051614"/>
    <lineage>
        <taxon>Bacteria</taxon>
        <taxon>Bacillati</taxon>
        <taxon>Bacillota</taxon>
        <taxon>Bacilli</taxon>
        <taxon>Bacillales</taxon>
        <taxon>Bacillaceae</taxon>
        <taxon>Cytobacillus</taxon>
    </lineage>
</organism>
<dbReference type="RefSeq" id="WP_342026098.1">
    <property type="nucleotide sequence ID" value="NZ_CP151651.1"/>
</dbReference>
<evidence type="ECO:0000313" key="1">
    <source>
        <dbReference type="EMBL" id="WZP09545.1"/>
    </source>
</evidence>
<evidence type="ECO:0000313" key="2">
    <source>
        <dbReference type="Proteomes" id="UP001472074"/>
    </source>
</evidence>
<sequence length="82" mass="10128">MLRYGWLGYICSVFEDMLRTISELQDITENTIQIEKKSFEEFLEREAGKFDEETKQQFYEHYQDEYLKYRDDFPTISRQHNL</sequence>
<reference evidence="1 2" key="1">
    <citation type="submission" date="2024-04" db="EMBL/GenBank/DDBJ databases">
        <title>Screening of coral probiotics and analysis of their probiotic properties.</title>
        <authorList>
            <person name="Wang S."/>
        </authorList>
    </citation>
    <scope>NUCLEOTIDE SEQUENCE [LARGE SCALE GENOMIC DNA]</scope>
    <source>
        <strain evidence="1 2">GXU-Z9</strain>
    </source>
</reference>
<protein>
    <submittedName>
        <fullName evidence="1">Uncharacterized protein</fullName>
    </submittedName>
</protein>
<gene>
    <name evidence="1" type="ORF">AADC60_10555</name>
</gene>